<dbReference type="Proteomes" id="UP000054217">
    <property type="component" value="Unassembled WGS sequence"/>
</dbReference>
<dbReference type="InParanoid" id="A0A0C3JWI6"/>
<evidence type="ECO:0000256" key="1">
    <source>
        <dbReference type="SAM" id="MobiDB-lite"/>
    </source>
</evidence>
<accession>A0A0C3JWI6</accession>
<gene>
    <name evidence="2" type="ORF">M404DRAFT_28521</name>
</gene>
<name>A0A0C3JWI6_PISTI</name>
<reference evidence="3" key="2">
    <citation type="submission" date="2015-01" db="EMBL/GenBank/DDBJ databases">
        <title>Evolutionary Origins and Diversification of the Mycorrhizal Mutualists.</title>
        <authorList>
            <consortium name="DOE Joint Genome Institute"/>
            <consortium name="Mycorrhizal Genomics Consortium"/>
            <person name="Kohler A."/>
            <person name="Kuo A."/>
            <person name="Nagy L.G."/>
            <person name="Floudas D."/>
            <person name="Copeland A."/>
            <person name="Barry K.W."/>
            <person name="Cichocki N."/>
            <person name="Veneault-Fourrey C."/>
            <person name="LaButti K."/>
            <person name="Lindquist E.A."/>
            <person name="Lipzen A."/>
            <person name="Lundell T."/>
            <person name="Morin E."/>
            <person name="Murat C."/>
            <person name="Riley R."/>
            <person name="Ohm R."/>
            <person name="Sun H."/>
            <person name="Tunlid A."/>
            <person name="Henrissat B."/>
            <person name="Grigoriev I.V."/>
            <person name="Hibbett D.S."/>
            <person name="Martin F."/>
        </authorList>
    </citation>
    <scope>NUCLEOTIDE SEQUENCE [LARGE SCALE GENOMIC DNA]</scope>
    <source>
        <strain evidence="3">Marx 270</strain>
    </source>
</reference>
<keyword evidence="3" id="KW-1185">Reference proteome</keyword>
<dbReference type="HOGENOM" id="CLU_2776970_0_0_1"/>
<sequence>MRPEVTPVAEPWKICGRLDVSDQSSLGDTADADAGMAEFDDDDDDDDTSESITYPEKYSNKHLIAWCDH</sequence>
<protein>
    <submittedName>
        <fullName evidence="2">Uncharacterized protein</fullName>
    </submittedName>
</protein>
<evidence type="ECO:0000313" key="2">
    <source>
        <dbReference type="EMBL" id="KIO01787.1"/>
    </source>
</evidence>
<organism evidence="2 3">
    <name type="scientific">Pisolithus tinctorius Marx 270</name>
    <dbReference type="NCBI Taxonomy" id="870435"/>
    <lineage>
        <taxon>Eukaryota</taxon>
        <taxon>Fungi</taxon>
        <taxon>Dikarya</taxon>
        <taxon>Basidiomycota</taxon>
        <taxon>Agaricomycotina</taxon>
        <taxon>Agaricomycetes</taxon>
        <taxon>Agaricomycetidae</taxon>
        <taxon>Boletales</taxon>
        <taxon>Sclerodermatineae</taxon>
        <taxon>Pisolithaceae</taxon>
        <taxon>Pisolithus</taxon>
    </lineage>
</organism>
<proteinExistence type="predicted"/>
<reference evidence="2 3" key="1">
    <citation type="submission" date="2014-04" db="EMBL/GenBank/DDBJ databases">
        <authorList>
            <consortium name="DOE Joint Genome Institute"/>
            <person name="Kuo A."/>
            <person name="Kohler A."/>
            <person name="Costa M.D."/>
            <person name="Nagy L.G."/>
            <person name="Floudas D."/>
            <person name="Copeland A."/>
            <person name="Barry K.W."/>
            <person name="Cichocki N."/>
            <person name="Veneault-Fourrey C."/>
            <person name="LaButti K."/>
            <person name="Lindquist E.A."/>
            <person name="Lipzen A."/>
            <person name="Lundell T."/>
            <person name="Morin E."/>
            <person name="Murat C."/>
            <person name="Sun H."/>
            <person name="Tunlid A."/>
            <person name="Henrissat B."/>
            <person name="Grigoriev I.V."/>
            <person name="Hibbett D.S."/>
            <person name="Martin F."/>
            <person name="Nordberg H.P."/>
            <person name="Cantor M.N."/>
            <person name="Hua S.X."/>
        </authorList>
    </citation>
    <scope>NUCLEOTIDE SEQUENCE [LARGE SCALE GENOMIC DNA]</scope>
    <source>
        <strain evidence="2 3">Marx 270</strain>
    </source>
</reference>
<evidence type="ECO:0000313" key="3">
    <source>
        <dbReference type="Proteomes" id="UP000054217"/>
    </source>
</evidence>
<feature type="compositionally biased region" description="Acidic residues" evidence="1">
    <location>
        <begin position="38"/>
        <end position="49"/>
    </location>
</feature>
<feature type="region of interest" description="Disordered" evidence="1">
    <location>
        <begin position="20"/>
        <end position="54"/>
    </location>
</feature>
<dbReference type="EMBL" id="KN831986">
    <property type="protein sequence ID" value="KIO01787.1"/>
    <property type="molecule type" value="Genomic_DNA"/>
</dbReference>
<dbReference type="AlphaFoldDB" id="A0A0C3JWI6"/>